<name>A0A947DBJ5_9CYAN</name>
<keyword evidence="1" id="KW-0540">Nuclease</keyword>
<dbReference type="AlphaFoldDB" id="A0A947DBJ5"/>
<accession>A0A947DBJ5</accession>
<comment type="caution">
    <text evidence="1">The sequence shown here is derived from an EMBL/GenBank/DDBJ whole genome shotgun (WGS) entry which is preliminary data.</text>
</comment>
<dbReference type="EMBL" id="JADOES010000003">
    <property type="protein sequence ID" value="MBT9314210.1"/>
    <property type="molecule type" value="Genomic_DNA"/>
</dbReference>
<proteinExistence type="predicted"/>
<protein>
    <submittedName>
        <fullName evidence="1">HNH endonuclease</fullName>
    </submittedName>
</protein>
<keyword evidence="1" id="KW-0255">Endonuclease</keyword>
<dbReference type="Proteomes" id="UP000717364">
    <property type="component" value="Unassembled WGS sequence"/>
</dbReference>
<reference evidence="1" key="2">
    <citation type="journal article" date="2021" name="Mar. Drugs">
        <title>Genome Reduction and Secondary Metabolism of the Marine Sponge-Associated Cyanobacterium Leptothoe.</title>
        <authorList>
            <person name="Konstantinou D."/>
            <person name="Popin R.V."/>
            <person name="Fewer D.P."/>
            <person name="Sivonen K."/>
            <person name="Gkelis S."/>
        </authorList>
    </citation>
    <scope>NUCLEOTIDE SEQUENCE</scope>
    <source>
        <strain evidence="1">TAU-MAC 1115</strain>
    </source>
</reference>
<reference evidence="1" key="1">
    <citation type="submission" date="2020-11" db="EMBL/GenBank/DDBJ databases">
        <authorList>
            <person name="Konstantinou D."/>
            <person name="Gkelis S."/>
            <person name="Popin R."/>
            <person name="Fewer D."/>
            <person name="Sivonen K."/>
        </authorList>
    </citation>
    <scope>NUCLEOTIDE SEQUENCE</scope>
    <source>
        <strain evidence="1">TAU-MAC 1115</strain>
    </source>
</reference>
<evidence type="ECO:0000313" key="2">
    <source>
        <dbReference type="Proteomes" id="UP000717364"/>
    </source>
</evidence>
<dbReference type="RefSeq" id="WP_215607279.1">
    <property type="nucleotide sequence ID" value="NZ_JADOES010000003.1"/>
</dbReference>
<gene>
    <name evidence="1" type="ORF">IXB50_02080</name>
</gene>
<keyword evidence="2" id="KW-1185">Reference proteome</keyword>
<organism evidence="1 2">
    <name type="scientific">Leptothoe spongobia TAU-MAC 1115</name>
    <dbReference type="NCBI Taxonomy" id="1967444"/>
    <lineage>
        <taxon>Bacteria</taxon>
        <taxon>Bacillati</taxon>
        <taxon>Cyanobacteriota</taxon>
        <taxon>Cyanophyceae</taxon>
        <taxon>Nodosilineales</taxon>
        <taxon>Cymatolegaceae</taxon>
        <taxon>Leptothoe</taxon>
        <taxon>Leptothoe spongobia</taxon>
    </lineage>
</organism>
<dbReference type="GO" id="GO:0004519">
    <property type="term" value="F:endonuclease activity"/>
    <property type="evidence" value="ECO:0007669"/>
    <property type="project" value="UniProtKB-KW"/>
</dbReference>
<evidence type="ECO:0000313" key="1">
    <source>
        <dbReference type="EMBL" id="MBT9314210.1"/>
    </source>
</evidence>
<keyword evidence="1" id="KW-0378">Hydrolase</keyword>
<sequence>MLAEYGRIRRQPKEELADFVVRIEGQNNQFLDWVNQTAISNIDEHPQRFTLTVAHLDHRPENCKRSNLKALCAPCHCRYDLQPSSMFIKQQLKLERQGQLRLEVA</sequence>